<evidence type="ECO:0000256" key="3">
    <source>
        <dbReference type="ARBA" id="ARBA00012739"/>
    </source>
</evidence>
<dbReference type="EC" id="6.3.5.7" evidence="3 10"/>
<evidence type="ECO:0000256" key="2">
    <source>
        <dbReference type="ARBA" id="ARBA00011123"/>
    </source>
</evidence>
<comment type="similarity">
    <text evidence="1 10">Belongs to the amidase family. GatA subfamily.</text>
</comment>
<evidence type="ECO:0000256" key="4">
    <source>
        <dbReference type="ARBA" id="ARBA00014428"/>
    </source>
</evidence>
<feature type="active site" description="Acyl-ester intermediate" evidence="10">
    <location>
        <position position="183"/>
    </location>
</feature>
<dbReference type="SUPFAM" id="SSF75304">
    <property type="entry name" value="Amidase signature (AS) enzymes"/>
    <property type="match status" value="1"/>
</dbReference>
<protein>
    <recommendedName>
        <fullName evidence="4 10">Glutamyl-tRNA(Gln) amidotransferase subunit A</fullName>
        <shortName evidence="10">Glu-ADT subunit A</shortName>
        <ecNumber evidence="3 10">6.3.5.7</ecNumber>
    </recommendedName>
</protein>
<feature type="active site" description="Charge relay system" evidence="10">
    <location>
        <position position="84"/>
    </location>
</feature>
<dbReference type="HAMAP" id="MF_00120">
    <property type="entry name" value="GatA"/>
    <property type="match status" value="1"/>
</dbReference>
<keyword evidence="6 10" id="KW-0547">Nucleotide-binding</keyword>
<proteinExistence type="inferred from homology"/>
<evidence type="ECO:0000259" key="11">
    <source>
        <dbReference type="Pfam" id="PF01425"/>
    </source>
</evidence>
<dbReference type="InterPro" id="IPR020556">
    <property type="entry name" value="Amidase_CS"/>
</dbReference>
<accession>A0ABZ2YAE1</accession>
<evidence type="ECO:0000313" key="12">
    <source>
        <dbReference type="EMBL" id="WZL75251.1"/>
    </source>
</evidence>
<dbReference type="NCBIfam" id="TIGR00132">
    <property type="entry name" value="gatA"/>
    <property type="match status" value="1"/>
</dbReference>
<evidence type="ECO:0000313" key="13">
    <source>
        <dbReference type="Proteomes" id="UP001461341"/>
    </source>
</evidence>
<gene>
    <name evidence="10 12" type="primary">gatA</name>
    <name evidence="12" type="ORF">QBE54_06510</name>
</gene>
<organism evidence="12 13">
    <name type="scientific">Thermatribacter velox</name>
    <dbReference type="NCBI Taxonomy" id="3039681"/>
    <lineage>
        <taxon>Bacteria</taxon>
        <taxon>Pseudomonadati</taxon>
        <taxon>Atribacterota</taxon>
        <taxon>Atribacteria</taxon>
        <taxon>Atribacterales</taxon>
        <taxon>Thermatribacteraceae</taxon>
        <taxon>Thermatribacter</taxon>
    </lineage>
</organism>
<keyword evidence="13" id="KW-1185">Reference proteome</keyword>
<dbReference type="Pfam" id="PF01425">
    <property type="entry name" value="Amidase"/>
    <property type="match status" value="1"/>
</dbReference>
<evidence type="ECO:0000256" key="1">
    <source>
        <dbReference type="ARBA" id="ARBA00008069"/>
    </source>
</evidence>
<dbReference type="PANTHER" id="PTHR11895">
    <property type="entry name" value="TRANSAMIDASE"/>
    <property type="match status" value="1"/>
</dbReference>
<feature type="active site" description="Charge relay system" evidence="10">
    <location>
        <position position="159"/>
    </location>
</feature>
<comment type="function">
    <text evidence="10">Allows the formation of correctly charged Gln-tRNA(Gln) through the transamidation of misacylated Glu-tRNA(Gln) in organisms which lack glutaminyl-tRNA synthetase. The reaction takes place in the presence of glutamine and ATP through an activated gamma-phospho-Glu-tRNA(Gln).</text>
</comment>
<dbReference type="Gene3D" id="3.90.1300.10">
    <property type="entry name" value="Amidase signature (AS) domain"/>
    <property type="match status" value="1"/>
</dbReference>
<dbReference type="InterPro" id="IPR036928">
    <property type="entry name" value="AS_sf"/>
</dbReference>
<dbReference type="InterPro" id="IPR000120">
    <property type="entry name" value="Amidase"/>
</dbReference>
<dbReference type="RefSeq" id="WP_369017397.1">
    <property type="nucleotide sequence ID" value="NZ_CP121689.1"/>
</dbReference>
<evidence type="ECO:0000256" key="10">
    <source>
        <dbReference type="HAMAP-Rule" id="MF_00120"/>
    </source>
</evidence>
<keyword evidence="5 10" id="KW-0436">Ligase</keyword>
<dbReference type="InterPro" id="IPR023631">
    <property type="entry name" value="Amidase_dom"/>
</dbReference>
<evidence type="ECO:0000256" key="5">
    <source>
        <dbReference type="ARBA" id="ARBA00022598"/>
    </source>
</evidence>
<dbReference type="Proteomes" id="UP001461341">
    <property type="component" value="Chromosome"/>
</dbReference>
<comment type="catalytic activity">
    <reaction evidence="9 10">
        <text>L-glutamyl-tRNA(Gln) + L-glutamine + ATP + H2O = L-glutaminyl-tRNA(Gln) + L-glutamate + ADP + phosphate + H(+)</text>
        <dbReference type="Rhea" id="RHEA:17521"/>
        <dbReference type="Rhea" id="RHEA-COMP:9681"/>
        <dbReference type="Rhea" id="RHEA-COMP:9684"/>
        <dbReference type="ChEBI" id="CHEBI:15377"/>
        <dbReference type="ChEBI" id="CHEBI:15378"/>
        <dbReference type="ChEBI" id="CHEBI:29985"/>
        <dbReference type="ChEBI" id="CHEBI:30616"/>
        <dbReference type="ChEBI" id="CHEBI:43474"/>
        <dbReference type="ChEBI" id="CHEBI:58359"/>
        <dbReference type="ChEBI" id="CHEBI:78520"/>
        <dbReference type="ChEBI" id="CHEBI:78521"/>
        <dbReference type="ChEBI" id="CHEBI:456216"/>
        <dbReference type="EC" id="6.3.5.7"/>
    </reaction>
</comment>
<evidence type="ECO:0000256" key="6">
    <source>
        <dbReference type="ARBA" id="ARBA00022741"/>
    </source>
</evidence>
<comment type="subunit">
    <text evidence="2 10">Heterotrimer of A, B and C subunits.</text>
</comment>
<dbReference type="PROSITE" id="PS00571">
    <property type="entry name" value="AMIDASES"/>
    <property type="match status" value="1"/>
</dbReference>
<keyword evidence="7 10" id="KW-0067">ATP-binding</keyword>
<evidence type="ECO:0000256" key="7">
    <source>
        <dbReference type="ARBA" id="ARBA00022840"/>
    </source>
</evidence>
<feature type="domain" description="Amidase" evidence="11">
    <location>
        <begin position="27"/>
        <end position="471"/>
    </location>
</feature>
<keyword evidence="8 10" id="KW-0648">Protein biosynthesis</keyword>
<reference evidence="12 13" key="1">
    <citation type="submission" date="2023-03" db="EMBL/GenBank/DDBJ databases">
        <title>Novel Species.</title>
        <authorList>
            <person name="Ma S."/>
        </authorList>
    </citation>
    <scope>NUCLEOTIDE SEQUENCE [LARGE SCALE GENOMIC DNA]</scope>
    <source>
        <strain evidence="12 13">B11</strain>
    </source>
</reference>
<dbReference type="InterPro" id="IPR004412">
    <property type="entry name" value="GatA"/>
</dbReference>
<dbReference type="EMBL" id="CP121689">
    <property type="protein sequence ID" value="WZL75251.1"/>
    <property type="molecule type" value="Genomic_DNA"/>
</dbReference>
<evidence type="ECO:0000256" key="9">
    <source>
        <dbReference type="ARBA" id="ARBA00047407"/>
    </source>
</evidence>
<name>A0ABZ2YAE1_9BACT</name>
<dbReference type="PANTHER" id="PTHR11895:SF151">
    <property type="entry name" value="GLUTAMYL-TRNA(GLN) AMIDOTRANSFERASE SUBUNIT A"/>
    <property type="match status" value="1"/>
</dbReference>
<sequence>MDIKEFKDFSLEDYQKLIKNREISVKELAQLFLQRIENVDPYLHAFLFVNRESILDEAQSLDEQLEKANPEEIPPLFGIPIAIKDNICTQNIPTTCASKILEGFIPPYDATVVSRLKAQGALILGKTNMDEFAMGSSTENSAFGPTRNPFDLNRVPGGSSGGSSACVSALEAPVSLGSDTGGSIRQPAAFCGVVGLRPTYGRVSRFGLVSFASSLDQIGPITRTVKDCVTIFEVISGKDEKDSTCAPYPAFQAQEIPSREEVKKLKVGLPREYFSEGVDSEIIESIQNTIDFLEKEGIKLVEVSLPHTVYALEAYYIVAPSEASSNLARYDGVLYGFRAQEAAELQEMYFKTRTQGFGKEVKRRIILGTYSLSSGYYDEFYLKGMKVRTLVRQDFEKAFEVCDLLLTPVSPCLPFLFGERTQDPYQMYLADVFTIPSAMAGIPALSINCGYARSLPVGLQIIGRPFQEGLLFGLGLLIEEGLALGAPFPEIPLRKENTYE</sequence>
<evidence type="ECO:0000256" key="8">
    <source>
        <dbReference type="ARBA" id="ARBA00022917"/>
    </source>
</evidence>